<sequence>MTQIFEQIAVKPAKINCTSIQYQNFNLQGKVSLLFEAMNQKCLDLHSKIYLDLLQESIQEDYNDNILRFQSLKLYKQSLIQSMQNEPLDNLTIDRCFDINSTHVFIMQNTTQPEVDLTVKIQNLKQYTNNLNRTLKYFRKLKIQFQDELQLNQYTWNEQVFQQYQSSQDCLRNQLYYLDDIYSNFSNINLQNEVLYQAIVDLLKFIPLISEETQNTIIVNKEPLVFNGNEIIWQLKRRTRSSFNSQFNIEPAQEDFLVDYIQLESLQFQKNPLRFSSELKELLKTQSNDSTLKIYTQYYYLTQLKNVYHNKFISYENFSSIYGTNFGSYQVCKKYYLIFI</sequence>
<reference evidence="1 2" key="1">
    <citation type="journal article" date="2006" name="Nature">
        <title>Global trends of whole-genome duplications revealed by the ciliate Paramecium tetraurelia.</title>
        <authorList>
            <consortium name="Genoscope"/>
            <person name="Aury J.-M."/>
            <person name="Jaillon O."/>
            <person name="Duret L."/>
            <person name="Noel B."/>
            <person name="Jubin C."/>
            <person name="Porcel B.M."/>
            <person name="Segurens B."/>
            <person name="Daubin V."/>
            <person name="Anthouard V."/>
            <person name="Aiach N."/>
            <person name="Arnaiz O."/>
            <person name="Billaut A."/>
            <person name="Beisson J."/>
            <person name="Blanc I."/>
            <person name="Bouhouche K."/>
            <person name="Camara F."/>
            <person name="Duharcourt S."/>
            <person name="Guigo R."/>
            <person name="Gogendeau D."/>
            <person name="Katinka M."/>
            <person name="Keller A.-M."/>
            <person name="Kissmehl R."/>
            <person name="Klotz C."/>
            <person name="Koll F."/>
            <person name="Le Moue A."/>
            <person name="Lepere C."/>
            <person name="Malinsky S."/>
            <person name="Nowacki M."/>
            <person name="Nowak J.K."/>
            <person name="Plattner H."/>
            <person name="Poulain J."/>
            <person name="Ruiz F."/>
            <person name="Serrano V."/>
            <person name="Zagulski M."/>
            <person name="Dessen P."/>
            <person name="Betermier M."/>
            <person name="Weissenbach J."/>
            <person name="Scarpelli C."/>
            <person name="Schachter V."/>
            <person name="Sperling L."/>
            <person name="Meyer E."/>
            <person name="Cohen J."/>
            <person name="Wincker P."/>
        </authorList>
    </citation>
    <scope>NUCLEOTIDE SEQUENCE [LARGE SCALE GENOMIC DNA]</scope>
    <source>
        <strain evidence="1 2">Stock d4-2</strain>
    </source>
</reference>
<dbReference type="Proteomes" id="UP000000600">
    <property type="component" value="Unassembled WGS sequence"/>
</dbReference>
<dbReference type="GeneID" id="5047094"/>
<dbReference type="OrthoDB" id="10411488at2759"/>
<dbReference type="EMBL" id="CT868674">
    <property type="protein sequence ID" value="CAK93936.1"/>
    <property type="molecule type" value="Genomic_DNA"/>
</dbReference>
<keyword evidence="2" id="KW-1185">Reference proteome</keyword>
<evidence type="ECO:0000313" key="1">
    <source>
        <dbReference type="EMBL" id="CAK93936.1"/>
    </source>
</evidence>
<gene>
    <name evidence="1" type="ORF">GSPATT00026259001</name>
</gene>
<proteinExistence type="predicted"/>
<protein>
    <submittedName>
        <fullName evidence="1">Uncharacterized protein</fullName>
    </submittedName>
</protein>
<organism evidence="1 2">
    <name type="scientific">Paramecium tetraurelia</name>
    <dbReference type="NCBI Taxonomy" id="5888"/>
    <lineage>
        <taxon>Eukaryota</taxon>
        <taxon>Sar</taxon>
        <taxon>Alveolata</taxon>
        <taxon>Ciliophora</taxon>
        <taxon>Intramacronucleata</taxon>
        <taxon>Oligohymenophorea</taxon>
        <taxon>Peniculida</taxon>
        <taxon>Parameciidae</taxon>
        <taxon>Paramecium</taxon>
    </lineage>
</organism>
<dbReference type="InParanoid" id="A0EF45"/>
<dbReference type="AlphaFoldDB" id="A0EF45"/>
<evidence type="ECO:0000313" key="2">
    <source>
        <dbReference type="Proteomes" id="UP000000600"/>
    </source>
</evidence>
<name>A0EF45_PARTE</name>
<dbReference type="HOGENOM" id="CLU_817520_0_0_1"/>
<dbReference type="RefSeq" id="XP_001461309.1">
    <property type="nucleotide sequence ID" value="XM_001461272.1"/>
</dbReference>
<dbReference type="KEGG" id="ptm:GSPATT00026259001"/>
<accession>A0EF45</accession>